<name>A0A8S3Z1J3_9EUPU</name>
<comment type="caution">
    <text evidence="11">The sequence shown here is derived from an EMBL/GenBank/DDBJ whole genome shotgun (WGS) entry which is preliminary data.</text>
</comment>
<feature type="transmembrane region" description="Helical" evidence="8">
    <location>
        <begin position="202"/>
        <end position="221"/>
    </location>
</feature>
<feature type="transmembrane region" description="Helical" evidence="8">
    <location>
        <begin position="255"/>
        <end position="274"/>
    </location>
</feature>
<feature type="transmembrane region" description="Helical" evidence="8">
    <location>
        <begin position="309"/>
        <end position="331"/>
    </location>
</feature>
<evidence type="ECO:0000256" key="8">
    <source>
        <dbReference type="SAM" id="Phobius"/>
    </source>
</evidence>
<dbReference type="Proteomes" id="UP000678393">
    <property type="component" value="Unassembled WGS sequence"/>
</dbReference>
<proteinExistence type="inferred from homology"/>
<keyword evidence="12" id="KW-1185">Reference proteome</keyword>
<feature type="compositionally biased region" description="Basic and acidic residues" evidence="7">
    <location>
        <begin position="1"/>
        <end position="14"/>
    </location>
</feature>
<dbReference type="AlphaFoldDB" id="A0A8S3Z1J3"/>
<evidence type="ECO:0000256" key="4">
    <source>
        <dbReference type="ARBA" id="ARBA00022692"/>
    </source>
</evidence>
<dbReference type="InterPro" id="IPR002668">
    <property type="entry name" value="CNT_N_dom"/>
</dbReference>
<comment type="similarity">
    <text evidence="2">Belongs to the concentrative nucleoside transporter (CNT) (TC 2.A.41) family.</text>
</comment>
<dbReference type="OrthoDB" id="6095862at2759"/>
<feature type="compositionally biased region" description="Basic and acidic residues" evidence="7">
    <location>
        <begin position="52"/>
        <end position="63"/>
    </location>
</feature>
<dbReference type="PANTHER" id="PTHR10590:SF4">
    <property type="entry name" value="SOLUTE CARRIER FAMILY 28 MEMBER 3"/>
    <property type="match status" value="1"/>
</dbReference>
<feature type="transmembrane region" description="Helical" evidence="8">
    <location>
        <begin position="227"/>
        <end position="243"/>
    </location>
</feature>
<evidence type="ECO:0000256" key="5">
    <source>
        <dbReference type="ARBA" id="ARBA00022989"/>
    </source>
</evidence>
<keyword evidence="5 8" id="KW-1133">Transmembrane helix</keyword>
<reference evidence="11" key="1">
    <citation type="submission" date="2021-04" db="EMBL/GenBank/DDBJ databases">
        <authorList>
            <consortium name="Molecular Ecology Group"/>
        </authorList>
    </citation>
    <scope>NUCLEOTIDE SEQUENCE</scope>
</reference>
<feature type="transmembrane region" description="Helical" evidence="8">
    <location>
        <begin position="150"/>
        <end position="168"/>
    </location>
</feature>
<keyword evidence="6 8" id="KW-0472">Membrane</keyword>
<organism evidence="11 12">
    <name type="scientific">Candidula unifasciata</name>
    <dbReference type="NCBI Taxonomy" id="100452"/>
    <lineage>
        <taxon>Eukaryota</taxon>
        <taxon>Metazoa</taxon>
        <taxon>Spiralia</taxon>
        <taxon>Lophotrochozoa</taxon>
        <taxon>Mollusca</taxon>
        <taxon>Gastropoda</taxon>
        <taxon>Heterobranchia</taxon>
        <taxon>Euthyneura</taxon>
        <taxon>Panpulmonata</taxon>
        <taxon>Eupulmonata</taxon>
        <taxon>Stylommatophora</taxon>
        <taxon>Helicina</taxon>
        <taxon>Helicoidea</taxon>
        <taxon>Geomitridae</taxon>
        <taxon>Candidula</taxon>
    </lineage>
</organism>
<evidence type="ECO:0000256" key="2">
    <source>
        <dbReference type="ARBA" id="ARBA00009033"/>
    </source>
</evidence>
<evidence type="ECO:0000256" key="3">
    <source>
        <dbReference type="ARBA" id="ARBA00022475"/>
    </source>
</evidence>
<evidence type="ECO:0000256" key="7">
    <source>
        <dbReference type="SAM" id="MobiDB-lite"/>
    </source>
</evidence>
<dbReference type="InterPro" id="IPR011657">
    <property type="entry name" value="CNT_C_dom"/>
</dbReference>
<feature type="transmembrane region" description="Helical" evidence="8">
    <location>
        <begin position="644"/>
        <end position="664"/>
    </location>
</feature>
<comment type="subcellular location">
    <subcellularLocation>
        <location evidence="1">Cell membrane</location>
        <topology evidence="1">Multi-pass membrane protein</topology>
    </subcellularLocation>
</comment>
<accession>A0A8S3Z1J3</accession>
<evidence type="ECO:0000259" key="9">
    <source>
        <dbReference type="Pfam" id="PF01773"/>
    </source>
</evidence>
<feature type="domain" description="Concentrative nucleoside transporter C-terminal" evidence="10">
    <location>
        <begin position="415"/>
        <end position="661"/>
    </location>
</feature>
<dbReference type="InterPro" id="IPR008276">
    <property type="entry name" value="C_nuclsd_transpt"/>
</dbReference>
<feature type="transmembrane region" description="Helical" evidence="8">
    <location>
        <begin position="410"/>
        <end position="434"/>
    </location>
</feature>
<dbReference type="Pfam" id="PF07662">
    <property type="entry name" value="Nucleos_tra2_C"/>
    <property type="match status" value="1"/>
</dbReference>
<dbReference type="GO" id="GO:0005415">
    <property type="term" value="F:nucleoside:sodium symporter activity"/>
    <property type="evidence" value="ECO:0007669"/>
    <property type="project" value="TreeGrafter"/>
</dbReference>
<dbReference type="GO" id="GO:0005886">
    <property type="term" value="C:plasma membrane"/>
    <property type="evidence" value="ECO:0007669"/>
    <property type="project" value="UniProtKB-SubCell"/>
</dbReference>
<protein>
    <submittedName>
        <fullName evidence="11">Uncharacterized protein</fullName>
    </submittedName>
</protein>
<feature type="transmembrane region" description="Helical" evidence="8">
    <location>
        <begin position="386"/>
        <end position="404"/>
    </location>
</feature>
<keyword evidence="3" id="KW-1003">Cell membrane</keyword>
<feature type="compositionally biased region" description="Acidic residues" evidence="7">
    <location>
        <begin position="73"/>
        <end position="86"/>
    </location>
</feature>
<dbReference type="PANTHER" id="PTHR10590">
    <property type="entry name" value="SODIUM/NUCLEOSIDE COTRANSPORTER"/>
    <property type="match status" value="1"/>
</dbReference>
<dbReference type="EMBL" id="CAJHNH020001068">
    <property type="protein sequence ID" value="CAG5121352.1"/>
    <property type="molecule type" value="Genomic_DNA"/>
</dbReference>
<feature type="region of interest" description="Disordered" evidence="7">
    <location>
        <begin position="1"/>
        <end position="86"/>
    </location>
</feature>
<evidence type="ECO:0000313" key="12">
    <source>
        <dbReference type="Proteomes" id="UP000678393"/>
    </source>
</evidence>
<dbReference type="Pfam" id="PF01773">
    <property type="entry name" value="Nucleos_tra2_N"/>
    <property type="match status" value="1"/>
</dbReference>
<feature type="transmembrane region" description="Helical" evidence="8">
    <location>
        <begin position="123"/>
        <end position="144"/>
    </location>
</feature>
<keyword evidence="4 8" id="KW-0812">Transmembrane</keyword>
<feature type="transmembrane region" description="Helical" evidence="8">
    <location>
        <begin position="610"/>
        <end position="632"/>
    </location>
</feature>
<evidence type="ECO:0000256" key="6">
    <source>
        <dbReference type="ARBA" id="ARBA00023136"/>
    </source>
</evidence>
<gene>
    <name evidence="11" type="ORF">CUNI_LOCUS6910</name>
</gene>
<feature type="domain" description="Concentrative nucleoside transporter N-terminal" evidence="9">
    <location>
        <begin position="232"/>
        <end position="303"/>
    </location>
</feature>
<evidence type="ECO:0000313" key="11">
    <source>
        <dbReference type="EMBL" id="CAG5121352.1"/>
    </source>
</evidence>
<evidence type="ECO:0000259" key="10">
    <source>
        <dbReference type="Pfam" id="PF07662"/>
    </source>
</evidence>
<feature type="transmembrane region" description="Helical" evidence="8">
    <location>
        <begin position="470"/>
        <end position="494"/>
    </location>
</feature>
<sequence>MTKGVGESDHELRAPADNGVRQAAEIVSNSFTNDVSDRPSGSKRSTHLSQQEPDKDPVVEIEMHSLLPKPSPDDDDNWTDSEDEEDYTQKVQSANIIAKIVLGFRRGLSLTISCIIEKTNGHLFTVIFLLAYLAYFIAALIYRFDDEGSHRLLGFTIVGVIIKTRTFIYNSCERLVRKVVGTEKTSARFQERLATARFFSRWLLYGGVAAVMAWVIIEKAMTDPRNLSSLPGILVILLVCLMFSTKPEKINWHTIYWGLGLQFILALLVLKWSFGKQAILWVQSRLDEFFENAAAGSKFLFGDSYQDHYITFGALPLLFFTNGVLTLLYYLGAMQLIIKVIGNFLTFVLDTTGIESMAVAAGIFMEGITSLTAFRPYLRTLSKSQMFLVVTSCFSSLGGAYLAVLSKMGVSVEFIIGAMLVSAPATFTVCKLMIPESRAVNKKNDEAIKKIGEEEKGQYSNAMDAMQTGALIMLSVVGNIAVSCFTLISVIEWVNSTTVWFGDRIGVEGLTMEFIASYLLYPISVGMGVELADCRRVAMLNGYRVVSSNIVAFFKLTEMRDNRIKFEDYMLKTNGTGNVTYINDDIILEDWGETLHLGYLSLRSEAITTYFLCGFSSFLSVAIHLGMMAAYVPNRKRWFTRVAPAGFIAGNLANIMTGCFACIFY</sequence>
<evidence type="ECO:0000256" key="1">
    <source>
        <dbReference type="ARBA" id="ARBA00004651"/>
    </source>
</evidence>